<dbReference type="Gene3D" id="1.10.260.40">
    <property type="entry name" value="lambda repressor-like DNA-binding domains"/>
    <property type="match status" value="1"/>
</dbReference>
<evidence type="ECO:0000313" key="7">
    <source>
        <dbReference type="EMBL" id="AOZ46949.1"/>
    </source>
</evidence>
<feature type="region of interest" description="Disordered" evidence="4">
    <location>
        <begin position="338"/>
        <end position="361"/>
    </location>
</feature>
<dbReference type="SMART" id="SM00354">
    <property type="entry name" value="HTH_LACI"/>
    <property type="match status" value="1"/>
</dbReference>
<keyword evidence="2" id="KW-0238">DNA-binding</keyword>
<dbReference type="SUPFAM" id="SSF53822">
    <property type="entry name" value="Periplasmic binding protein-like I"/>
    <property type="match status" value="1"/>
</dbReference>
<sequence>MTHVTISDIAATLGISTAAVSYALNGRPGVSAATRQRVLDLVEEMAWKPDSTARSLRSRRSMAVGIALSRDPEEIAYEPFYSYIQAGIEQALAARGYSLMISRPGRRPGAELDVYRTWAAQRRVDGVILFDLLADDPRRGVLPELRLPFVEVTSEDAGPAPRVLVDDAADAANLVRHLADQGYRSLVHLSGPVELTHERLRADAIARTAAAFGLDVIHGVCRYTMEDGIRGFLEAFEEVGKGPTAAAGAPGRPLGVIASSDLLALGALRGAQRLELGVPDQVGVVSWDDSLPCRISNPPLTSLERRPIEMGRLAADLLLDRLDGRHRDLVRLPPSELTVRASSRRDASSGSHDAEGLLTSV</sequence>
<dbReference type="Pfam" id="PF13377">
    <property type="entry name" value="Peripla_BP_3"/>
    <property type="match status" value="1"/>
</dbReference>
<protein>
    <recommendedName>
        <fullName evidence="5">HTH lacI-type domain-containing protein</fullName>
    </recommendedName>
</protein>
<dbReference type="Pfam" id="PF00356">
    <property type="entry name" value="LacI"/>
    <property type="match status" value="1"/>
</dbReference>
<proteinExistence type="predicted"/>
<dbReference type="Proteomes" id="UP000075221">
    <property type="component" value="Chromosome"/>
</dbReference>
<keyword evidence="9" id="KW-1185">Reference proteome</keyword>
<dbReference type="InterPro" id="IPR010982">
    <property type="entry name" value="Lambda_DNA-bd_dom_sf"/>
</dbReference>
<feature type="compositionally biased region" description="Basic and acidic residues" evidence="4">
    <location>
        <begin position="343"/>
        <end position="355"/>
    </location>
</feature>
<keyword evidence="3" id="KW-0804">Transcription</keyword>
<dbReference type="InterPro" id="IPR046335">
    <property type="entry name" value="LacI/GalR-like_sensor"/>
</dbReference>
<evidence type="ECO:0000259" key="5">
    <source>
        <dbReference type="PROSITE" id="PS50932"/>
    </source>
</evidence>
<evidence type="ECO:0000256" key="2">
    <source>
        <dbReference type="ARBA" id="ARBA00023125"/>
    </source>
</evidence>
<reference evidence="7 9" key="1">
    <citation type="journal article" date="2016" name="Plant Dis.">
        <title>Improved production of propionic acid using genome shuffling.</title>
        <authorList>
            <person name="Luna-Flores C.H."/>
            <person name="Palfreyman R.W."/>
            <person name="Kromer J.O."/>
            <person name="Nielsen L.K."/>
            <person name="Marcellin E."/>
        </authorList>
    </citation>
    <scope>NUCLEOTIDE SEQUENCE [LARGE SCALE GENOMIC DNA]</scope>
    <source>
        <strain evidence="7 9">F3E8</strain>
    </source>
</reference>
<dbReference type="PROSITE" id="PS50932">
    <property type="entry name" value="HTH_LACI_2"/>
    <property type="match status" value="1"/>
</dbReference>
<name>A0AAC8YGE1_9ACTN</name>
<dbReference type="InterPro" id="IPR000843">
    <property type="entry name" value="HTH_LacI"/>
</dbReference>
<dbReference type="SUPFAM" id="SSF47413">
    <property type="entry name" value="lambda repressor-like DNA-binding domains"/>
    <property type="match status" value="1"/>
</dbReference>
<dbReference type="PANTHER" id="PTHR30146:SF155">
    <property type="entry name" value="ALANINE RACEMASE"/>
    <property type="match status" value="1"/>
</dbReference>
<dbReference type="PANTHER" id="PTHR30146">
    <property type="entry name" value="LACI-RELATED TRANSCRIPTIONAL REPRESSOR"/>
    <property type="match status" value="1"/>
</dbReference>
<dbReference type="EMBL" id="CP015970">
    <property type="protein sequence ID" value="AOZ46949.1"/>
    <property type="molecule type" value="Genomic_DNA"/>
</dbReference>
<evidence type="ECO:0000313" key="6">
    <source>
        <dbReference type="EMBL" id="AMS05477.1"/>
    </source>
</evidence>
<reference evidence="6 8" key="2">
    <citation type="submission" date="2016-02" db="EMBL/GenBank/DDBJ databases">
        <title>Complete Genome Sequence of Propionibacterium acidipropionici ATCC 55737.</title>
        <authorList>
            <person name="Luna Flores C.H."/>
            <person name="Nielsen L.K."/>
            <person name="Marcellin E."/>
        </authorList>
    </citation>
    <scope>NUCLEOTIDE SEQUENCE [LARGE SCALE GENOMIC DNA]</scope>
    <source>
        <strain evidence="6 8">ATCC 55737</strain>
    </source>
</reference>
<feature type="domain" description="HTH lacI-type" evidence="5">
    <location>
        <begin position="4"/>
        <end position="58"/>
    </location>
</feature>
<dbReference type="GO" id="GO:0003700">
    <property type="term" value="F:DNA-binding transcription factor activity"/>
    <property type="evidence" value="ECO:0007669"/>
    <property type="project" value="TreeGrafter"/>
</dbReference>
<dbReference type="AlphaFoldDB" id="A0AAC8YGE1"/>
<dbReference type="Proteomes" id="UP000178666">
    <property type="component" value="Chromosome"/>
</dbReference>
<accession>A0AAC8YGE1</accession>
<dbReference type="EMBL" id="CP014352">
    <property type="protein sequence ID" value="AMS05477.1"/>
    <property type="molecule type" value="Genomic_DNA"/>
</dbReference>
<evidence type="ECO:0000313" key="9">
    <source>
        <dbReference type="Proteomes" id="UP000178666"/>
    </source>
</evidence>
<evidence type="ECO:0000256" key="3">
    <source>
        <dbReference type="ARBA" id="ARBA00023163"/>
    </source>
</evidence>
<dbReference type="RefSeq" id="WP_062819569.1">
    <property type="nucleotide sequence ID" value="NZ_CP014352.1"/>
</dbReference>
<evidence type="ECO:0000313" key="8">
    <source>
        <dbReference type="Proteomes" id="UP000075221"/>
    </source>
</evidence>
<dbReference type="Gene3D" id="3.40.50.2300">
    <property type="match status" value="2"/>
</dbReference>
<organism evidence="6 8">
    <name type="scientific">Acidipropionibacterium acidipropionici</name>
    <dbReference type="NCBI Taxonomy" id="1748"/>
    <lineage>
        <taxon>Bacteria</taxon>
        <taxon>Bacillati</taxon>
        <taxon>Actinomycetota</taxon>
        <taxon>Actinomycetes</taxon>
        <taxon>Propionibacteriales</taxon>
        <taxon>Propionibacteriaceae</taxon>
        <taxon>Acidipropionibacterium</taxon>
    </lineage>
</organism>
<dbReference type="CDD" id="cd01392">
    <property type="entry name" value="HTH_LacI"/>
    <property type="match status" value="1"/>
</dbReference>
<keyword evidence="1" id="KW-0805">Transcription regulation</keyword>
<dbReference type="CDD" id="cd06267">
    <property type="entry name" value="PBP1_LacI_sugar_binding-like"/>
    <property type="match status" value="1"/>
</dbReference>
<dbReference type="GO" id="GO:0000976">
    <property type="term" value="F:transcription cis-regulatory region binding"/>
    <property type="evidence" value="ECO:0007669"/>
    <property type="project" value="TreeGrafter"/>
</dbReference>
<evidence type="ECO:0000256" key="4">
    <source>
        <dbReference type="SAM" id="MobiDB-lite"/>
    </source>
</evidence>
<gene>
    <name evidence="7" type="ORF">A8L58_09935</name>
    <name evidence="6" type="ORF">AXH35_08490</name>
</gene>
<evidence type="ECO:0000256" key="1">
    <source>
        <dbReference type="ARBA" id="ARBA00023015"/>
    </source>
</evidence>
<dbReference type="InterPro" id="IPR028082">
    <property type="entry name" value="Peripla_BP_I"/>
</dbReference>